<evidence type="ECO:0000256" key="3">
    <source>
        <dbReference type="ARBA" id="ARBA00022692"/>
    </source>
</evidence>
<evidence type="ECO:0000256" key="7">
    <source>
        <dbReference type="SAM" id="MobiDB-lite"/>
    </source>
</evidence>
<gene>
    <name evidence="10" type="ORF">EVOR1521_LOCUS21394</name>
</gene>
<keyword evidence="1" id="KW-1003">Cell membrane</keyword>
<dbReference type="EMBL" id="CAUJNA010003263">
    <property type="protein sequence ID" value="CAJ1397361.1"/>
    <property type="molecule type" value="Genomic_DNA"/>
</dbReference>
<evidence type="ECO:0000256" key="2">
    <source>
        <dbReference type="ARBA" id="ARBA00022670"/>
    </source>
</evidence>
<keyword evidence="5 8" id="KW-1133">Transmembrane helix</keyword>
<evidence type="ECO:0000313" key="11">
    <source>
        <dbReference type="Proteomes" id="UP001178507"/>
    </source>
</evidence>
<feature type="region of interest" description="Disordered" evidence="7">
    <location>
        <begin position="165"/>
        <end position="184"/>
    </location>
</feature>
<dbReference type="InterPro" id="IPR001872">
    <property type="entry name" value="Peptidase_A8"/>
</dbReference>
<reference evidence="10" key="1">
    <citation type="submission" date="2023-08" db="EMBL/GenBank/DDBJ databases">
        <authorList>
            <person name="Chen Y."/>
            <person name="Shah S."/>
            <person name="Dougan E. K."/>
            <person name="Thang M."/>
            <person name="Chan C."/>
        </authorList>
    </citation>
    <scope>NUCLEOTIDE SEQUENCE</scope>
</reference>
<keyword evidence="2" id="KW-0645">Protease</keyword>
<keyword evidence="6 8" id="KW-0472">Membrane</keyword>
<keyword evidence="9" id="KW-0732">Signal</keyword>
<dbReference type="PANTHER" id="PTHR33695:SF1">
    <property type="entry name" value="LIPOPROTEIN SIGNAL PEPTIDASE"/>
    <property type="match status" value="1"/>
</dbReference>
<accession>A0AA36J1A1</accession>
<evidence type="ECO:0008006" key="12">
    <source>
        <dbReference type="Google" id="ProtNLM"/>
    </source>
</evidence>
<protein>
    <recommendedName>
        <fullName evidence="12">Signal peptidase II</fullName>
    </recommendedName>
</protein>
<name>A0AA36J1A1_9DINO</name>
<keyword evidence="11" id="KW-1185">Reference proteome</keyword>
<feature type="transmembrane region" description="Helical" evidence="8">
    <location>
        <begin position="138"/>
        <end position="159"/>
    </location>
</feature>
<comment type="caution">
    <text evidence="10">The sequence shown here is derived from an EMBL/GenBank/DDBJ whole genome shotgun (WGS) entry which is preliminary data.</text>
</comment>
<dbReference type="GO" id="GO:0016020">
    <property type="term" value="C:membrane"/>
    <property type="evidence" value="ECO:0007669"/>
    <property type="project" value="InterPro"/>
</dbReference>
<feature type="chain" id="PRO_5041398262" description="Signal peptidase II" evidence="9">
    <location>
        <begin position="20"/>
        <end position="184"/>
    </location>
</feature>
<evidence type="ECO:0000256" key="8">
    <source>
        <dbReference type="SAM" id="Phobius"/>
    </source>
</evidence>
<organism evidence="10 11">
    <name type="scientific">Effrenium voratum</name>
    <dbReference type="NCBI Taxonomy" id="2562239"/>
    <lineage>
        <taxon>Eukaryota</taxon>
        <taxon>Sar</taxon>
        <taxon>Alveolata</taxon>
        <taxon>Dinophyceae</taxon>
        <taxon>Suessiales</taxon>
        <taxon>Symbiodiniaceae</taxon>
        <taxon>Effrenium</taxon>
    </lineage>
</organism>
<keyword evidence="4" id="KW-0378">Hydrolase</keyword>
<evidence type="ECO:0000313" key="10">
    <source>
        <dbReference type="EMBL" id="CAJ1397361.1"/>
    </source>
</evidence>
<dbReference type="AlphaFoldDB" id="A0AA36J1A1"/>
<evidence type="ECO:0000256" key="6">
    <source>
        <dbReference type="ARBA" id="ARBA00023136"/>
    </source>
</evidence>
<keyword evidence="3 8" id="KW-0812">Transmembrane</keyword>
<feature type="transmembrane region" description="Helical" evidence="8">
    <location>
        <begin position="66"/>
        <end position="88"/>
    </location>
</feature>
<dbReference type="Pfam" id="PF01252">
    <property type="entry name" value="Peptidase_A8"/>
    <property type="match status" value="1"/>
</dbReference>
<sequence>MHWTRWIWVLAFLVPEVLLKARSHQQALEGSLELQLPQQHLRIEWGYHLNQGSAVGFWFPSVQRALGPHGSTLMICLGVLFSAFFVLWAQHRVASTCGHWGLLFLVAGGAGNLVDRLSVGGVIDYWLLQLQGVINTSFYWNLSDLYIDIAIFLLLLAVARGDLDDSDTTDSGDSNELQGEKKQQ</sequence>
<evidence type="ECO:0000256" key="4">
    <source>
        <dbReference type="ARBA" id="ARBA00022801"/>
    </source>
</evidence>
<evidence type="ECO:0000256" key="5">
    <source>
        <dbReference type="ARBA" id="ARBA00022989"/>
    </source>
</evidence>
<dbReference type="GO" id="GO:0004190">
    <property type="term" value="F:aspartic-type endopeptidase activity"/>
    <property type="evidence" value="ECO:0007669"/>
    <property type="project" value="InterPro"/>
</dbReference>
<dbReference type="PANTHER" id="PTHR33695">
    <property type="entry name" value="LIPOPROTEIN SIGNAL PEPTIDASE"/>
    <property type="match status" value="1"/>
</dbReference>
<dbReference type="Proteomes" id="UP001178507">
    <property type="component" value="Unassembled WGS sequence"/>
</dbReference>
<feature type="transmembrane region" description="Helical" evidence="8">
    <location>
        <begin position="100"/>
        <end position="118"/>
    </location>
</feature>
<dbReference type="GO" id="GO:0006508">
    <property type="term" value="P:proteolysis"/>
    <property type="evidence" value="ECO:0007669"/>
    <property type="project" value="UniProtKB-KW"/>
</dbReference>
<evidence type="ECO:0000256" key="9">
    <source>
        <dbReference type="SAM" id="SignalP"/>
    </source>
</evidence>
<evidence type="ECO:0000256" key="1">
    <source>
        <dbReference type="ARBA" id="ARBA00022475"/>
    </source>
</evidence>
<proteinExistence type="predicted"/>
<feature type="signal peptide" evidence="9">
    <location>
        <begin position="1"/>
        <end position="19"/>
    </location>
</feature>